<evidence type="ECO:0000256" key="7">
    <source>
        <dbReference type="PIRSR" id="PIRSR031051-3"/>
    </source>
</evidence>
<organism evidence="8 9">
    <name type="scientific">Lobosporangium transversale</name>
    <dbReference type="NCBI Taxonomy" id="64571"/>
    <lineage>
        <taxon>Eukaryota</taxon>
        <taxon>Fungi</taxon>
        <taxon>Fungi incertae sedis</taxon>
        <taxon>Mucoromycota</taxon>
        <taxon>Mortierellomycotina</taxon>
        <taxon>Mortierellomycetes</taxon>
        <taxon>Mortierellales</taxon>
        <taxon>Mortierellaceae</taxon>
        <taxon>Lobosporangium</taxon>
    </lineage>
</organism>
<feature type="binding site" evidence="6">
    <location>
        <position position="96"/>
    </location>
    <ligand>
        <name>substrate</name>
    </ligand>
</feature>
<feature type="active site" description="Proton donor" evidence="5">
    <location>
        <position position="12"/>
    </location>
</feature>
<evidence type="ECO:0000313" key="8">
    <source>
        <dbReference type="EMBL" id="ORZ06766.1"/>
    </source>
</evidence>
<evidence type="ECO:0000256" key="5">
    <source>
        <dbReference type="PIRSR" id="PIRSR031051-1"/>
    </source>
</evidence>
<evidence type="ECO:0000256" key="2">
    <source>
        <dbReference type="ARBA" id="ARBA00022723"/>
    </source>
</evidence>
<sequence length="272" mass="30795">MTPIGLACFDFDWTLIETDSDRFVMEGLSPTLRERLNRPTMQWTDLLNACLQEYHEQGGTKQDVINAMKKAPMDSSMIEVCKLLHSHGWTLVILSDSNAVYIDEILKHHEIRHLFSAVITNPAHWDEQGRLHIQRLIPVDAPPHSCPTGTCSVNICKGQELDRLMQSLGQLTATDPIAQAASITATSLVGEELEDNSTRSLRMLYVGDGRNDYCPALRMRNSHDLFFVRRGRTLEYLLTEFPATRSAIQSRIVLWDHPSQVLEALQAEDLKL</sequence>
<feature type="active site" description="Nucleophile" evidence="5">
    <location>
        <position position="10"/>
    </location>
</feature>
<evidence type="ECO:0000313" key="9">
    <source>
        <dbReference type="Proteomes" id="UP000193648"/>
    </source>
</evidence>
<comment type="cofactor">
    <cofactor evidence="1 7">
        <name>Mg(2+)</name>
        <dbReference type="ChEBI" id="CHEBI:18420"/>
    </cofactor>
</comment>
<dbReference type="GeneID" id="33564046"/>
<dbReference type="InterPro" id="IPR023214">
    <property type="entry name" value="HAD_sf"/>
</dbReference>
<dbReference type="InParanoid" id="A0A1Y2GC41"/>
<dbReference type="PIRSF" id="PIRSF031051">
    <property type="entry name" value="PyrdxlP_Pase_PHOSPHO2"/>
    <property type="match status" value="1"/>
</dbReference>
<dbReference type="PANTHER" id="PTHR20889:SF12">
    <property type="entry name" value="LP01149P"/>
    <property type="match status" value="1"/>
</dbReference>
<keyword evidence="4 7" id="KW-0460">Magnesium</keyword>
<keyword evidence="9" id="KW-1185">Reference proteome</keyword>
<feature type="binding site" evidence="7">
    <location>
        <position position="10"/>
    </location>
    <ligand>
        <name>Mg(2+)</name>
        <dbReference type="ChEBI" id="CHEBI:18420"/>
    </ligand>
</feature>
<dbReference type="GO" id="GO:0046872">
    <property type="term" value="F:metal ion binding"/>
    <property type="evidence" value="ECO:0007669"/>
    <property type="project" value="UniProtKB-KW"/>
</dbReference>
<dbReference type="NCBIfam" id="TIGR01489">
    <property type="entry name" value="DKMTPPase-SF"/>
    <property type="match status" value="1"/>
</dbReference>
<dbReference type="InterPro" id="IPR036412">
    <property type="entry name" value="HAD-like_sf"/>
</dbReference>
<dbReference type="AlphaFoldDB" id="A0A1Y2GC41"/>
<proteinExistence type="predicted"/>
<feature type="binding site" evidence="7">
    <location>
        <position position="12"/>
    </location>
    <ligand>
        <name>Mg(2+)</name>
        <dbReference type="ChEBI" id="CHEBI:18420"/>
    </ligand>
</feature>
<comment type="caution">
    <text evidence="8">The sequence shown here is derived from an EMBL/GenBank/DDBJ whole genome shotgun (WGS) entry which is preliminary data.</text>
</comment>
<dbReference type="RefSeq" id="XP_021877687.1">
    <property type="nucleotide sequence ID" value="XM_022022202.1"/>
</dbReference>
<protein>
    <submittedName>
        <fullName evidence="8">Putative phosphatase-domain-containing protein</fullName>
    </submittedName>
</protein>
<feature type="binding site" evidence="7">
    <location>
        <position position="208"/>
    </location>
    <ligand>
        <name>Mg(2+)</name>
        <dbReference type="ChEBI" id="CHEBI:18420"/>
    </ligand>
</feature>
<dbReference type="SUPFAM" id="SSF56784">
    <property type="entry name" value="HAD-like"/>
    <property type="match status" value="1"/>
</dbReference>
<dbReference type="InterPro" id="IPR006384">
    <property type="entry name" value="HAD_hydro_PyrdxlP_Pase-like"/>
</dbReference>
<dbReference type="NCBIfam" id="TIGR01488">
    <property type="entry name" value="HAD-SF-IB"/>
    <property type="match status" value="1"/>
</dbReference>
<dbReference type="STRING" id="64571.A0A1Y2GC41"/>
<keyword evidence="2 7" id="KW-0479">Metal-binding</keyword>
<dbReference type="GO" id="GO:0016791">
    <property type="term" value="F:phosphatase activity"/>
    <property type="evidence" value="ECO:0007669"/>
    <property type="project" value="InterPro"/>
</dbReference>
<dbReference type="OrthoDB" id="10267182at2759"/>
<evidence type="ECO:0000256" key="3">
    <source>
        <dbReference type="ARBA" id="ARBA00022801"/>
    </source>
</evidence>
<dbReference type="Pfam" id="PF06888">
    <property type="entry name" value="Put_Phosphatase"/>
    <property type="match status" value="2"/>
</dbReference>
<dbReference type="Proteomes" id="UP000193648">
    <property type="component" value="Unassembled WGS sequence"/>
</dbReference>
<keyword evidence="3" id="KW-0378">Hydrolase</keyword>
<evidence type="ECO:0000256" key="6">
    <source>
        <dbReference type="PIRSR" id="PIRSR031051-2"/>
    </source>
</evidence>
<reference evidence="8 9" key="1">
    <citation type="submission" date="2016-07" db="EMBL/GenBank/DDBJ databases">
        <title>Pervasive Adenine N6-methylation of Active Genes in Fungi.</title>
        <authorList>
            <consortium name="DOE Joint Genome Institute"/>
            <person name="Mondo S.J."/>
            <person name="Dannebaum R.O."/>
            <person name="Kuo R.C."/>
            <person name="Labutti K."/>
            <person name="Haridas S."/>
            <person name="Kuo A."/>
            <person name="Salamov A."/>
            <person name="Ahrendt S.R."/>
            <person name="Lipzen A."/>
            <person name="Sullivan W."/>
            <person name="Andreopoulos W.B."/>
            <person name="Clum A."/>
            <person name="Lindquist E."/>
            <person name="Daum C."/>
            <person name="Ramamoorthy G.K."/>
            <person name="Gryganskyi A."/>
            <person name="Culley D."/>
            <person name="Magnuson J.K."/>
            <person name="James T.Y."/>
            <person name="O'Malley M.A."/>
            <person name="Stajich J.E."/>
            <person name="Spatafora J.W."/>
            <person name="Visel A."/>
            <person name="Grigoriev I.V."/>
        </authorList>
    </citation>
    <scope>NUCLEOTIDE SEQUENCE [LARGE SCALE GENOMIC DNA]</scope>
    <source>
        <strain evidence="8 9">NRRL 3116</strain>
    </source>
</reference>
<name>A0A1Y2GC41_9FUNG</name>
<gene>
    <name evidence="8" type="ORF">BCR41DRAFT_340604</name>
</gene>
<evidence type="ECO:0000256" key="4">
    <source>
        <dbReference type="ARBA" id="ARBA00022842"/>
    </source>
</evidence>
<dbReference type="Gene3D" id="3.40.50.1000">
    <property type="entry name" value="HAD superfamily/HAD-like"/>
    <property type="match status" value="1"/>
</dbReference>
<accession>A0A1Y2GC41</accession>
<evidence type="ECO:0000256" key="1">
    <source>
        <dbReference type="ARBA" id="ARBA00001946"/>
    </source>
</evidence>
<dbReference type="PANTHER" id="PTHR20889">
    <property type="entry name" value="PHOSPHATASE, ORPHAN 1, 2"/>
    <property type="match status" value="1"/>
</dbReference>
<feature type="binding site" evidence="6">
    <location>
        <position position="21"/>
    </location>
    <ligand>
        <name>substrate</name>
    </ligand>
</feature>
<dbReference type="EMBL" id="MCFF01000044">
    <property type="protein sequence ID" value="ORZ06766.1"/>
    <property type="molecule type" value="Genomic_DNA"/>
</dbReference>
<dbReference type="InterPro" id="IPR016965">
    <property type="entry name" value="Pase_PHOSPHO-typ"/>
</dbReference>